<reference evidence="1 2" key="1">
    <citation type="submission" date="2018-12" db="EMBL/GenBank/DDBJ databases">
        <title>Genome sequencing of Eikenella corrodens KCOM 3110 (= JS217).</title>
        <authorList>
            <person name="Koo J.-K."/>
            <person name="Park S.-N."/>
            <person name="Lim Y.K."/>
        </authorList>
    </citation>
    <scope>NUCLEOTIDE SEQUENCE [LARGE SCALE GENOMIC DNA]</scope>
    <source>
        <strain evidence="1 2">KCOM 3110</strain>
    </source>
</reference>
<evidence type="ECO:0000313" key="2">
    <source>
        <dbReference type="Proteomes" id="UP000282435"/>
    </source>
</evidence>
<dbReference type="InterPro" id="IPR014449">
    <property type="entry name" value="UCP007050_HI0931"/>
</dbReference>
<sequence>MEAVMIQKTLYLGREPERFTPGQELVLESFFEQSPYGVVFEDDCGTGYFYAVHQEEGILDALHIYNVDDVADRHIPSGISILWSEDLGLAALDINGYIHAVFDFAAHAGYCRNAFPEADGDWLREPNRLLSDELLDQLLGA</sequence>
<gene>
    <name evidence="1" type="ORF">ELB75_03510</name>
</gene>
<dbReference type="Proteomes" id="UP000282435">
    <property type="component" value="Chromosome"/>
</dbReference>
<proteinExistence type="predicted"/>
<dbReference type="OrthoDB" id="5679620at2"/>
<organism evidence="1 2">
    <name type="scientific">Eikenella corrodens</name>
    <dbReference type="NCBI Taxonomy" id="539"/>
    <lineage>
        <taxon>Bacteria</taxon>
        <taxon>Pseudomonadati</taxon>
        <taxon>Pseudomonadota</taxon>
        <taxon>Betaproteobacteria</taxon>
        <taxon>Neisseriales</taxon>
        <taxon>Neisseriaceae</taxon>
        <taxon>Eikenella</taxon>
    </lineage>
</organism>
<name>A0A3S9SI45_EIKCO</name>
<evidence type="ECO:0000313" key="1">
    <source>
        <dbReference type="EMBL" id="AZR59177.1"/>
    </source>
</evidence>
<dbReference type="Pfam" id="PF10008">
    <property type="entry name" value="DUF2251"/>
    <property type="match status" value="1"/>
</dbReference>
<dbReference type="AlphaFoldDB" id="A0A3S9SI45"/>
<accession>A0A3S9SI45</accession>
<protein>
    <submittedName>
        <fullName evidence="1">DUF2251 domain-containing protein</fullName>
    </submittedName>
</protein>
<dbReference type="PIRSF" id="PIRSF007050">
    <property type="entry name" value="UPC007050"/>
    <property type="match status" value="1"/>
</dbReference>
<dbReference type="EMBL" id="CP034670">
    <property type="protein sequence ID" value="AZR59177.1"/>
    <property type="molecule type" value="Genomic_DNA"/>
</dbReference>